<evidence type="ECO:0000256" key="5">
    <source>
        <dbReference type="ARBA" id="ARBA00022643"/>
    </source>
</evidence>
<dbReference type="GO" id="GO:0016651">
    <property type="term" value="F:oxidoreductase activity, acting on NAD(P)H"/>
    <property type="evidence" value="ECO:0007669"/>
    <property type="project" value="UniProtKB-UniRule"/>
</dbReference>
<dbReference type="AlphaFoldDB" id="U4LUW9"/>
<dbReference type="InterPro" id="IPR008254">
    <property type="entry name" value="Flavodoxin/NO_synth"/>
</dbReference>
<dbReference type="PANTHER" id="PTHR19384">
    <property type="entry name" value="NITRIC OXIDE SYNTHASE-RELATED"/>
    <property type="match status" value="1"/>
</dbReference>
<gene>
    <name evidence="9" type="primary">TAH18</name>
    <name evidence="13" type="ORF">PCON_02555</name>
</gene>
<evidence type="ECO:0000313" key="13">
    <source>
        <dbReference type="EMBL" id="CCX34077.1"/>
    </source>
</evidence>
<dbReference type="PRINTS" id="PR00371">
    <property type="entry name" value="FPNCR"/>
</dbReference>
<comment type="similarity">
    <text evidence="9">In the C-terminal section; belongs to the flavoprotein pyridine nucleotide cytochrome reductase family.</text>
</comment>
<evidence type="ECO:0000256" key="3">
    <source>
        <dbReference type="ARBA" id="ARBA00022490"/>
    </source>
</evidence>
<feature type="binding site" evidence="9">
    <location>
        <begin position="472"/>
        <end position="475"/>
    </location>
    <ligand>
        <name>FAD</name>
        <dbReference type="ChEBI" id="CHEBI:57692"/>
    </ligand>
</feature>
<dbReference type="Pfam" id="PF00258">
    <property type="entry name" value="Flavodoxin_1"/>
    <property type="match status" value="1"/>
</dbReference>
<feature type="domain" description="FAD-binding FR-type" evidence="12">
    <location>
        <begin position="257"/>
        <end position="500"/>
    </location>
</feature>
<feature type="binding site" evidence="9">
    <location>
        <begin position="438"/>
        <end position="441"/>
    </location>
    <ligand>
        <name>FAD</name>
        <dbReference type="ChEBI" id="CHEBI:57692"/>
    </ligand>
</feature>
<dbReference type="GO" id="GO:0050660">
    <property type="term" value="F:flavin adenine dinucleotide binding"/>
    <property type="evidence" value="ECO:0007669"/>
    <property type="project" value="UniProtKB-UniRule"/>
</dbReference>
<dbReference type="InterPro" id="IPR023173">
    <property type="entry name" value="NADPH_Cyt_P450_Rdtase_alpha"/>
</dbReference>
<proteinExistence type="inferred from homology"/>
<comment type="caution">
    <text evidence="9">Lacks conserved residue(s) required for the propagation of feature annotation.</text>
</comment>
<feature type="binding site" evidence="9">
    <location>
        <begin position="30"/>
        <end position="35"/>
    </location>
    <ligand>
        <name>FMN</name>
        <dbReference type="ChEBI" id="CHEBI:58210"/>
    </ligand>
</feature>
<dbReference type="SUPFAM" id="SSF52218">
    <property type="entry name" value="Flavoproteins"/>
    <property type="match status" value="1"/>
</dbReference>
<dbReference type="SUPFAM" id="SSF63380">
    <property type="entry name" value="Riboflavin synthase domain-like"/>
    <property type="match status" value="1"/>
</dbReference>
<sequence length="654" mass="73324">MASTAVPTKTYRILPPSPAPRRKALVLYASQTGTAEDLSLQLSNVLQRHLFTVTSHSCDEFTPFSSLPSHDLVFFIISTTGQGEIPDNAKLFWRNLLRKKLPPNWLERLNFAVFCLGDSTYPKFCWAGRKVGRRLLQLGAKEVLGRGEGDQSGDEGIDGAFAYWVDELRNGLRVKYPIPLGMEEIPEDVLLPPKWILEFADEDPTTPTNGTSNGTTNGTSVTNGATNGINTSPSKPKQNPAHPLPPIPAEHLHAPRPGNILATVSSNTRLTPPSHFQDVRHLSLSLPLPISWQPGDTLSILPKNFPQDVDHFLELQSWTHLADRPLRLLPHPSLSPDAIPPCPISTPVTPLTLRTLLTHHLDITSIPRRSFFLLAASLTSDATHAERLAEFADPQWVEELYDYTTRPRRSLLEVLQEFNTIRIGLDRLLELVPRLRERHFSIASSSLVNPRQVELLVAIVRYKTIIKRIREGVCTRYLASLNSGDEINIVFARGGLLSKPLTDEELSRPVVMISPGTGLAPMRTLIQHRIAMNAIGSNLLFFGARNRDADYFFCSEFEDLQNRGKLQLYTAFSRDQKQKRYVQTVIREQGREVWDALGIRGGAVYVCGSSGRMPQAVREALMEVAERWGGLKREEARAWLEALEKGGRYRQETW</sequence>
<comment type="subcellular location">
    <subcellularLocation>
        <location evidence="9">Cytoplasm</location>
    </subcellularLocation>
    <subcellularLocation>
        <location evidence="9">Mitochondrion</location>
    </subcellularLocation>
    <text evidence="9">Relocalizes to mitochondria after H(2)O(2) exposure.</text>
</comment>
<evidence type="ECO:0000313" key="14">
    <source>
        <dbReference type="Proteomes" id="UP000018144"/>
    </source>
</evidence>
<comment type="subunit">
    <text evidence="9">Interacts with DRE2; as part of the cytosolic iron-sulfur (Fe-S) protein assembly (CIA) machinery.</text>
</comment>
<dbReference type="InterPro" id="IPR017938">
    <property type="entry name" value="Riboflavin_synthase-like_b-brl"/>
</dbReference>
<evidence type="ECO:0000256" key="6">
    <source>
        <dbReference type="ARBA" id="ARBA00022827"/>
    </source>
</evidence>
<feature type="region of interest" description="Disordered" evidence="10">
    <location>
        <begin position="201"/>
        <end position="245"/>
    </location>
</feature>
<comment type="similarity">
    <text evidence="9">Belongs to the NADPH-dependent diflavin oxidoreductase NDOR1 family.</text>
</comment>
<keyword evidence="3 9" id="KW-0963">Cytoplasm</keyword>
<keyword evidence="8 9" id="KW-0560">Oxidoreductase</keyword>
<keyword evidence="4 9" id="KW-0285">Flavoprotein</keyword>
<comment type="catalytic activity">
    <reaction evidence="9">
        <text>2 oxidized [2Fe-2S]-[protein] + NADPH = 2 reduced [2Fe-2S]-[protein] + NADP(+) + H(+)</text>
        <dbReference type="Rhea" id="RHEA:67716"/>
        <dbReference type="Rhea" id="RHEA-COMP:17327"/>
        <dbReference type="Rhea" id="RHEA-COMP:17328"/>
        <dbReference type="ChEBI" id="CHEBI:15378"/>
        <dbReference type="ChEBI" id="CHEBI:33737"/>
        <dbReference type="ChEBI" id="CHEBI:33738"/>
        <dbReference type="ChEBI" id="CHEBI:57783"/>
        <dbReference type="ChEBI" id="CHEBI:58349"/>
    </reaction>
</comment>
<dbReference type="InterPro" id="IPR003097">
    <property type="entry name" value="CysJ-like_FAD-binding"/>
</dbReference>
<accession>U4LUW9</accession>
<dbReference type="FunFam" id="3.40.50.80:FF:000030">
    <property type="entry name" value="NADPH-dependent diflavin oxidoreductase 1"/>
    <property type="match status" value="1"/>
</dbReference>
<keyword evidence="5 9" id="KW-0288">FMN</keyword>
<comment type="cofactor">
    <cofactor evidence="2 9">
        <name>FAD</name>
        <dbReference type="ChEBI" id="CHEBI:57692"/>
    </cofactor>
</comment>
<dbReference type="GO" id="GO:0050661">
    <property type="term" value="F:NADP binding"/>
    <property type="evidence" value="ECO:0007669"/>
    <property type="project" value="UniProtKB-UniRule"/>
</dbReference>
<dbReference type="PROSITE" id="PS50902">
    <property type="entry name" value="FLAVODOXIN_LIKE"/>
    <property type="match status" value="1"/>
</dbReference>
<dbReference type="Gene3D" id="1.20.990.10">
    <property type="entry name" value="NADPH-cytochrome p450 Reductase, Chain A, domain 3"/>
    <property type="match status" value="1"/>
</dbReference>
<evidence type="ECO:0000256" key="10">
    <source>
        <dbReference type="SAM" id="MobiDB-lite"/>
    </source>
</evidence>
<feature type="binding site" evidence="9">
    <location>
        <begin position="78"/>
        <end position="81"/>
    </location>
    <ligand>
        <name>FMN</name>
        <dbReference type="ChEBI" id="CHEBI:58210"/>
    </ligand>
</feature>
<dbReference type="PROSITE" id="PS51384">
    <property type="entry name" value="FAD_FR"/>
    <property type="match status" value="1"/>
</dbReference>
<dbReference type="SUPFAM" id="SSF52343">
    <property type="entry name" value="Ferredoxin reductase-like, C-terminal NADP-linked domain"/>
    <property type="match status" value="1"/>
</dbReference>
<dbReference type="EC" id="1.18.1.-" evidence="9"/>
<feature type="binding site" evidence="9">
    <location>
        <position position="408"/>
    </location>
    <ligand>
        <name>FAD</name>
        <dbReference type="ChEBI" id="CHEBI:57692"/>
    </ligand>
</feature>
<evidence type="ECO:0000256" key="9">
    <source>
        <dbReference type="HAMAP-Rule" id="MF_03178"/>
    </source>
</evidence>
<feature type="domain" description="Flavodoxin-like" evidence="11">
    <location>
        <begin position="24"/>
        <end position="169"/>
    </location>
</feature>
<protein>
    <recommendedName>
        <fullName evidence="9">NADPH-dependent diflavin oxidoreductase 1</fullName>
        <ecNumber evidence="9">1.18.1.-</ecNumber>
    </recommendedName>
    <alternativeName>
        <fullName evidence="9">NADPH-dependent FMN and FAD-containing oxidoreductase</fullName>
    </alternativeName>
</protein>
<comment type="function">
    <text evidence="9">NADPH-dependent reductase which is a central component of the cytosolic iron-sulfur (Fe-S) protein assembly (CIA) machinery. Transfers electrons from NADPH via its FAD and FMN prosthetic groups to the [2Fe-2S] cluster of DRE2, another key component of the CIA machinery. In turn, this reduced cluster provides electrons for assembly of cytosolic iron-sulfur cluster proteins. Positively controls H(2)O(2)-induced cell death.</text>
</comment>
<evidence type="ECO:0000256" key="4">
    <source>
        <dbReference type="ARBA" id="ARBA00022630"/>
    </source>
</evidence>
<organism evidence="13 14">
    <name type="scientific">Pyronema omphalodes (strain CBS 100304)</name>
    <name type="common">Pyronema confluens</name>
    <dbReference type="NCBI Taxonomy" id="1076935"/>
    <lineage>
        <taxon>Eukaryota</taxon>
        <taxon>Fungi</taxon>
        <taxon>Dikarya</taxon>
        <taxon>Ascomycota</taxon>
        <taxon>Pezizomycotina</taxon>
        <taxon>Pezizomycetes</taxon>
        <taxon>Pezizales</taxon>
        <taxon>Pyronemataceae</taxon>
        <taxon>Pyronema</taxon>
    </lineage>
</organism>
<dbReference type="InterPro" id="IPR017927">
    <property type="entry name" value="FAD-bd_FR_type"/>
</dbReference>
<dbReference type="eggNOG" id="KOG1159">
    <property type="taxonomic scope" value="Eukaryota"/>
</dbReference>
<evidence type="ECO:0000259" key="12">
    <source>
        <dbReference type="PROSITE" id="PS51384"/>
    </source>
</evidence>
<dbReference type="InterPro" id="IPR029039">
    <property type="entry name" value="Flavoprotein-like_sf"/>
</dbReference>
<dbReference type="Gene3D" id="3.40.50.360">
    <property type="match status" value="1"/>
</dbReference>
<dbReference type="Proteomes" id="UP000018144">
    <property type="component" value="Unassembled WGS sequence"/>
</dbReference>
<dbReference type="OrthoDB" id="1856718at2759"/>
<dbReference type="Gene3D" id="3.40.50.80">
    <property type="entry name" value="Nucleotide-binding domain of ferredoxin-NADP reductase (FNR) module"/>
    <property type="match status" value="1"/>
</dbReference>
<keyword evidence="6 9" id="KW-0274">FAD</keyword>
<keyword evidence="9" id="KW-0496">Mitochondrion</keyword>
<comment type="cofactor">
    <cofactor evidence="1 9">
        <name>FMN</name>
        <dbReference type="ChEBI" id="CHEBI:58210"/>
    </cofactor>
</comment>
<name>U4LUW9_PYROM</name>
<feature type="compositionally biased region" description="Low complexity" evidence="10">
    <location>
        <begin position="205"/>
        <end position="228"/>
    </location>
</feature>
<comment type="similarity">
    <text evidence="9">In the N-terminal section; belongs to the flavodoxin family.</text>
</comment>
<dbReference type="PANTHER" id="PTHR19384:SF10">
    <property type="entry name" value="NADPH-DEPENDENT DIFLAVIN OXIDOREDUCTASE 1"/>
    <property type="match status" value="1"/>
</dbReference>
<evidence type="ECO:0000256" key="2">
    <source>
        <dbReference type="ARBA" id="ARBA00001974"/>
    </source>
</evidence>
<dbReference type="GO" id="GO:0160246">
    <property type="term" value="F:NADPH-iron-sulfur [2Fe-2S] protein oxidoreductase activity"/>
    <property type="evidence" value="ECO:0007669"/>
    <property type="project" value="InterPro"/>
</dbReference>
<dbReference type="HAMAP" id="MF_03178">
    <property type="entry name" value="NDOR1"/>
    <property type="match status" value="1"/>
</dbReference>
<evidence type="ECO:0000256" key="7">
    <source>
        <dbReference type="ARBA" id="ARBA00022857"/>
    </source>
</evidence>
<feature type="binding site" evidence="9">
    <location>
        <begin position="579"/>
        <end position="583"/>
    </location>
    <ligand>
        <name>NADP(+)</name>
        <dbReference type="ChEBI" id="CHEBI:58349"/>
    </ligand>
</feature>
<dbReference type="InterPro" id="IPR001094">
    <property type="entry name" value="Flavdoxin-like"/>
</dbReference>
<dbReference type="Gene3D" id="2.40.30.10">
    <property type="entry name" value="Translation factors"/>
    <property type="match status" value="1"/>
</dbReference>
<dbReference type="GO" id="GO:0005829">
    <property type="term" value="C:cytosol"/>
    <property type="evidence" value="ECO:0007669"/>
    <property type="project" value="TreeGrafter"/>
</dbReference>
<dbReference type="GO" id="GO:0010181">
    <property type="term" value="F:FMN binding"/>
    <property type="evidence" value="ECO:0007669"/>
    <property type="project" value="UniProtKB-UniRule"/>
</dbReference>
<dbReference type="STRING" id="1076935.U4LUW9"/>
<dbReference type="InterPro" id="IPR039261">
    <property type="entry name" value="FNR_nucleotide-bd"/>
</dbReference>
<evidence type="ECO:0000256" key="8">
    <source>
        <dbReference type="ARBA" id="ARBA00023002"/>
    </source>
</evidence>
<keyword evidence="7 9" id="KW-0521">NADP</keyword>
<dbReference type="Pfam" id="PF00667">
    <property type="entry name" value="FAD_binding_1"/>
    <property type="match status" value="1"/>
</dbReference>
<dbReference type="InterPro" id="IPR001433">
    <property type="entry name" value="OxRdtase_FAD/NAD-bd"/>
</dbReference>
<dbReference type="OMA" id="DIMSIPR"/>
<feature type="binding site" evidence="9">
    <location>
        <position position="654"/>
    </location>
    <ligand>
        <name>FAD</name>
        <dbReference type="ChEBI" id="CHEBI:57692"/>
    </ligand>
</feature>
<dbReference type="InterPro" id="IPR028879">
    <property type="entry name" value="NDOR1"/>
</dbReference>
<reference evidence="13 14" key="1">
    <citation type="journal article" date="2013" name="PLoS Genet.">
        <title>The genome and development-dependent transcriptomes of Pyronema confluens: a window into fungal evolution.</title>
        <authorList>
            <person name="Traeger S."/>
            <person name="Altegoer F."/>
            <person name="Freitag M."/>
            <person name="Gabaldon T."/>
            <person name="Kempken F."/>
            <person name="Kumar A."/>
            <person name="Marcet-Houben M."/>
            <person name="Poggeler S."/>
            <person name="Stajich J.E."/>
            <person name="Nowrousian M."/>
        </authorList>
    </citation>
    <scope>NUCLEOTIDE SEQUENCE [LARGE SCALE GENOMIC DNA]</scope>
    <source>
        <strain evidence="14">CBS 100304</strain>
        <tissue evidence="13">Vegetative mycelium</tissue>
    </source>
</reference>
<evidence type="ECO:0000256" key="1">
    <source>
        <dbReference type="ARBA" id="ARBA00001917"/>
    </source>
</evidence>
<feature type="binding site" evidence="9">
    <location>
        <begin position="573"/>
        <end position="574"/>
    </location>
    <ligand>
        <name>NADP(+)</name>
        <dbReference type="ChEBI" id="CHEBI:58349"/>
    </ligand>
</feature>
<dbReference type="InterPro" id="IPR001709">
    <property type="entry name" value="Flavoprot_Pyr_Nucl_cyt_Rdtase"/>
</dbReference>
<dbReference type="GO" id="GO:0005739">
    <property type="term" value="C:mitochondrion"/>
    <property type="evidence" value="ECO:0007669"/>
    <property type="project" value="UniProtKB-SubCell"/>
</dbReference>
<dbReference type="Pfam" id="PF00175">
    <property type="entry name" value="NAD_binding_1"/>
    <property type="match status" value="1"/>
</dbReference>
<feature type="binding site" evidence="9">
    <location>
        <position position="517"/>
    </location>
    <ligand>
        <name>NADP(+)</name>
        <dbReference type="ChEBI" id="CHEBI:58349"/>
    </ligand>
</feature>
<dbReference type="GO" id="GO:0016226">
    <property type="term" value="P:iron-sulfur cluster assembly"/>
    <property type="evidence" value="ECO:0007669"/>
    <property type="project" value="UniProtKB-UniRule"/>
</dbReference>
<keyword evidence="14" id="KW-1185">Reference proteome</keyword>
<feature type="binding site" evidence="9">
    <location>
        <begin position="116"/>
        <end position="125"/>
    </location>
    <ligand>
        <name>FMN</name>
        <dbReference type="ChEBI" id="CHEBI:58210"/>
    </ligand>
</feature>
<dbReference type="EMBL" id="HF936296">
    <property type="protein sequence ID" value="CCX34077.1"/>
    <property type="molecule type" value="Genomic_DNA"/>
</dbReference>
<evidence type="ECO:0000259" key="11">
    <source>
        <dbReference type="PROSITE" id="PS50902"/>
    </source>
</evidence>
<dbReference type="PRINTS" id="PR00369">
    <property type="entry name" value="FLAVODOXIN"/>
</dbReference>